<feature type="chain" id="PRO_5034817764" description="Apple domain-containing protein" evidence="2">
    <location>
        <begin position="22"/>
        <end position="408"/>
    </location>
</feature>
<keyword evidence="4" id="KW-1185">Reference proteome</keyword>
<feature type="region of interest" description="Disordered" evidence="1">
    <location>
        <begin position="164"/>
        <end position="198"/>
    </location>
</feature>
<protein>
    <recommendedName>
        <fullName evidence="5">Apple domain-containing protein</fullName>
    </recommendedName>
</protein>
<organism evidence="3 4">
    <name type="scientific">Cudoniella acicularis</name>
    <dbReference type="NCBI Taxonomy" id="354080"/>
    <lineage>
        <taxon>Eukaryota</taxon>
        <taxon>Fungi</taxon>
        <taxon>Dikarya</taxon>
        <taxon>Ascomycota</taxon>
        <taxon>Pezizomycotina</taxon>
        <taxon>Leotiomycetes</taxon>
        <taxon>Helotiales</taxon>
        <taxon>Tricladiaceae</taxon>
        <taxon>Cudoniella</taxon>
    </lineage>
</organism>
<evidence type="ECO:0000313" key="3">
    <source>
        <dbReference type="EMBL" id="KAF4625718.1"/>
    </source>
</evidence>
<feature type="compositionally biased region" description="Polar residues" evidence="1">
    <location>
        <begin position="181"/>
        <end position="193"/>
    </location>
</feature>
<feature type="signal peptide" evidence="2">
    <location>
        <begin position="1"/>
        <end position="21"/>
    </location>
</feature>
<dbReference type="EMBL" id="JAAMPI010001311">
    <property type="protein sequence ID" value="KAF4625718.1"/>
    <property type="molecule type" value="Genomic_DNA"/>
</dbReference>
<evidence type="ECO:0000313" key="4">
    <source>
        <dbReference type="Proteomes" id="UP000566819"/>
    </source>
</evidence>
<evidence type="ECO:0000256" key="1">
    <source>
        <dbReference type="SAM" id="MobiDB-lite"/>
    </source>
</evidence>
<name>A0A8H4RA26_9HELO</name>
<accession>A0A8H4RA26</accession>
<dbReference type="Proteomes" id="UP000566819">
    <property type="component" value="Unassembled WGS sequence"/>
</dbReference>
<evidence type="ECO:0008006" key="5">
    <source>
        <dbReference type="Google" id="ProtNLM"/>
    </source>
</evidence>
<keyword evidence="2" id="KW-0732">Signal</keyword>
<evidence type="ECO:0000256" key="2">
    <source>
        <dbReference type="SAM" id="SignalP"/>
    </source>
</evidence>
<dbReference type="AlphaFoldDB" id="A0A8H4RA26"/>
<dbReference type="OrthoDB" id="5428787at2759"/>
<sequence>MQPNILLCIAGALHLVLTAAASPFQLLDRNAPGLSSTTKLVSNTYTTIDCTTRKTSTSVKAAVPTKTVQVVLPPITIEACGKTTPIKTITPYASTSFVSVTSWVTSTLTASTITDVFSTTSTAYLTIDVTLSVTSVVNVIQTSSTTVVATSTVAATPGFIPIDTTSGENTASKKKRGGLDNRSSQSGKQQSSPAKKPANCFSSQAYPVAVTCDEIKQVIYTREVIEIEPTSTITLRPLTSTVSTTIISTSISTVVPANVSTTLSFSTTLSSTITLQTIIATTETSTSIQTVTSTTSVYAACQSANILGPTLTDGLHPYDNYFTDSSANVYSPSANTAYDCCVACLNTANCYYSAYASTYDICNNIVGSSCPVGQPIEGYFYTTVDANDFEAVYSNGPCGSVGDGGDES</sequence>
<gene>
    <name evidence="3" type="ORF">G7Y89_g12447</name>
</gene>
<proteinExistence type="predicted"/>
<comment type="caution">
    <text evidence="3">The sequence shown here is derived from an EMBL/GenBank/DDBJ whole genome shotgun (WGS) entry which is preliminary data.</text>
</comment>
<reference evidence="3 4" key="1">
    <citation type="submission" date="2020-03" db="EMBL/GenBank/DDBJ databases">
        <title>Draft Genome Sequence of Cudoniella acicularis.</title>
        <authorList>
            <person name="Buettner E."/>
            <person name="Kellner H."/>
        </authorList>
    </citation>
    <scope>NUCLEOTIDE SEQUENCE [LARGE SCALE GENOMIC DNA]</scope>
    <source>
        <strain evidence="3 4">DSM 108380</strain>
    </source>
</reference>